<comment type="similarity">
    <text evidence="2">Belongs to the HD-ZIP homeobox family. Class II subfamily.</text>
</comment>
<evidence type="ECO:0000313" key="11">
    <source>
        <dbReference type="EMBL" id="KDO78799.1"/>
    </source>
</evidence>
<dbReference type="SUPFAM" id="SSF46689">
    <property type="entry name" value="Homeodomain-like"/>
    <property type="match status" value="1"/>
</dbReference>
<dbReference type="EMBL" id="KK784878">
    <property type="protein sequence ID" value="KDO78799.1"/>
    <property type="molecule type" value="Genomic_DNA"/>
</dbReference>
<dbReference type="InterPro" id="IPR001356">
    <property type="entry name" value="HD"/>
</dbReference>
<evidence type="ECO:0000256" key="2">
    <source>
        <dbReference type="ARBA" id="ARBA00006074"/>
    </source>
</evidence>
<evidence type="ECO:0000259" key="10">
    <source>
        <dbReference type="PROSITE" id="PS50071"/>
    </source>
</evidence>
<evidence type="ECO:0000256" key="4">
    <source>
        <dbReference type="ARBA" id="ARBA00023125"/>
    </source>
</evidence>
<dbReference type="PANTHER" id="PTHR45714:SF34">
    <property type="entry name" value="HOMEOBOX-LEUCINE ZIPPER PROTEIN HAT9"/>
    <property type="match status" value="1"/>
</dbReference>
<evidence type="ECO:0000256" key="8">
    <source>
        <dbReference type="PROSITE-ProRule" id="PRU00108"/>
    </source>
</evidence>
<evidence type="ECO:0000256" key="9">
    <source>
        <dbReference type="RuleBase" id="RU000682"/>
    </source>
</evidence>
<dbReference type="GO" id="GO:0005634">
    <property type="term" value="C:nucleus"/>
    <property type="evidence" value="ECO:0007669"/>
    <property type="project" value="UniProtKB-SubCell"/>
</dbReference>
<keyword evidence="6" id="KW-0804">Transcription</keyword>
<dbReference type="InterPro" id="IPR050762">
    <property type="entry name" value="HD-ZIP_Homeobox_LZ_Class_II"/>
</dbReference>
<dbReference type="Pfam" id="PF00046">
    <property type="entry name" value="Homeodomain"/>
    <property type="match status" value="1"/>
</dbReference>
<evidence type="ECO:0000256" key="6">
    <source>
        <dbReference type="ARBA" id="ARBA00023163"/>
    </source>
</evidence>
<reference evidence="11 12" key="1">
    <citation type="submission" date="2014-04" db="EMBL/GenBank/DDBJ databases">
        <authorList>
            <consortium name="International Citrus Genome Consortium"/>
            <person name="Gmitter F."/>
            <person name="Chen C."/>
            <person name="Farmerie W."/>
            <person name="Harkins T."/>
            <person name="Desany B."/>
            <person name="Mohiuddin M."/>
            <person name="Kodira C."/>
            <person name="Borodovsky M."/>
            <person name="Lomsadze A."/>
            <person name="Burns P."/>
            <person name="Jenkins J."/>
            <person name="Prochnik S."/>
            <person name="Shu S."/>
            <person name="Chapman J."/>
            <person name="Pitluck S."/>
            <person name="Schmutz J."/>
            <person name="Rokhsar D."/>
        </authorList>
    </citation>
    <scope>NUCLEOTIDE SEQUENCE</scope>
</reference>
<dbReference type="Gene3D" id="1.10.10.60">
    <property type="entry name" value="Homeodomain-like"/>
    <property type="match status" value="1"/>
</dbReference>
<keyword evidence="5 8" id="KW-0371">Homeobox</keyword>
<keyword evidence="4 8" id="KW-0238">DNA-binding</keyword>
<evidence type="ECO:0000256" key="1">
    <source>
        <dbReference type="ARBA" id="ARBA00004123"/>
    </source>
</evidence>
<organism evidence="11 12">
    <name type="scientific">Citrus sinensis</name>
    <name type="common">Sweet orange</name>
    <name type="synonym">Citrus aurantium var. sinensis</name>
    <dbReference type="NCBI Taxonomy" id="2711"/>
    <lineage>
        <taxon>Eukaryota</taxon>
        <taxon>Viridiplantae</taxon>
        <taxon>Streptophyta</taxon>
        <taxon>Embryophyta</taxon>
        <taxon>Tracheophyta</taxon>
        <taxon>Spermatophyta</taxon>
        <taxon>Magnoliopsida</taxon>
        <taxon>eudicotyledons</taxon>
        <taxon>Gunneridae</taxon>
        <taxon>Pentapetalae</taxon>
        <taxon>rosids</taxon>
        <taxon>malvids</taxon>
        <taxon>Sapindales</taxon>
        <taxon>Rutaceae</taxon>
        <taxon>Aurantioideae</taxon>
        <taxon>Citrus</taxon>
    </lineage>
</organism>
<dbReference type="SMR" id="A0A067GGQ6"/>
<sequence>MGFDDGCNTGLVLGLGFASAIETTPTNKANNINIVNHQQLQLPKGTCFEPSLSLGLPGEIYPEAATATTKKNSNSIDVNKGYEESAAAGVAEYQILNRQASPHSAVSNSFSSGRVVKRERDLSSEEIEVEKVISSRASDEDEDGVNARKKLRLTKEQSALLEESFKQHSTLNPKQKQALARQLNLRPRQVEVWFQNRRASFHFLQDKA</sequence>
<evidence type="ECO:0000256" key="7">
    <source>
        <dbReference type="ARBA" id="ARBA00023242"/>
    </source>
</evidence>
<evidence type="ECO:0000256" key="5">
    <source>
        <dbReference type="ARBA" id="ARBA00023155"/>
    </source>
</evidence>
<dbReference type="PANTHER" id="PTHR45714">
    <property type="entry name" value="HOMEOBOX-LEUCINE ZIPPER PROTEIN HAT14"/>
    <property type="match status" value="1"/>
</dbReference>
<dbReference type="FunFam" id="1.10.10.60:FF:000192">
    <property type="entry name" value="Homeobox-leucine zipper protein HAT22"/>
    <property type="match status" value="1"/>
</dbReference>
<dbReference type="Proteomes" id="UP000027120">
    <property type="component" value="Unassembled WGS sequence"/>
</dbReference>
<dbReference type="PROSITE" id="PS50071">
    <property type="entry name" value="HOMEOBOX_2"/>
    <property type="match status" value="1"/>
</dbReference>
<dbReference type="AlphaFoldDB" id="A0A067GGQ6"/>
<feature type="domain" description="Homeobox" evidence="10">
    <location>
        <begin position="144"/>
        <end position="204"/>
    </location>
</feature>
<comment type="subcellular location">
    <subcellularLocation>
        <location evidence="1 8 9">Nucleus</location>
    </subcellularLocation>
</comment>
<evidence type="ECO:0000256" key="3">
    <source>
        <dbReference type="ARBA" id="ARBA00023015"/>
    </source>
</evidence>
<name>A0A067GGQ6_CITSI</name>
<keyword evidence="12" id="KW-1185">Reference proteome</keyword>
<keyword evidence="3" id="KW-0805">Transcription regulation</keyword>
<dbReference type="InterPro" id="IPR009057">
    <property type="entry name" value="Homeodomain-like_sf"/>
</dbReference>
<dbReference type="GO" id="GO:0003677">
    <property type="term" value="F:DNA binding"/>
    <property type="evidence" value="ECO:0007669"/>
    <property type="project" value="UniProtKB-UniRule"/>
</dbReference>
<proteinExistence type="inferred from homology"/>
<gene>
    <name evidence="11" type="ORF">CISIN_1g022713mg</name>
</gene>
<feature type="DNA-binding region" description="Homeobox" evidence="8">
    <location>
        <begin position="146"/>
        <end position="205"/>
    </location>
</feature>
<protein>
    <recommendedName>
        <fullName evidence="10">Homeobox domain-containing protein</fullName>
    </recommendedName>
</protein>
<keyword evidence="7 8" id="KW-0539">Nucleus</keyword>
<dbReference type="SMART" id="SM00389">
    <property type="entry name" value="HOX"/>
    <property type="match status" value="1"/>
</dbReference>
<accession>A0A067GGQ6</accession>
<dbReference type="CDD" id="cd00086">
    <property type="entry name" value="homeodomain"/>
    <property type="match status" value="1"/>
</dbReference>
<evidence type="ECO:0000313" key="12">
    <source>
        <dbReference type="Proteomes" id="UP000027120"/>
    </source>
</evidence>